<comment type="caution">
    <text evidence="7">The sequence shown here is derived from an EMBL/GenBank/DDBJ whole genome shotgun (WGS) entry which is preliminary data.</text>
</comment>
<keyword evidence="7" id="KW-0255">Endonuclease</keyword>
<reference evidence="7 8" key="1">
    <citation type="submission" date="2018-11" db="EMBL/GenBank/DDBJ databases">
        <title>Sequencing the genomes of 1000 actinobacteria strains.</title>
        <authorList>
            <person name="Klenk H.-P."/>
        </authorList>
    </citation>
    <scope>NUCLEOTIDE SEQUENCE [LARGE SCALE GENOMIC DNA]</scope>
    <source>
        <strain evidence="7 8">DSM 44254</strain>
    </source>
</reference>
<dbReference type="OrthoDB" id="9810236at2"/>
<dbReference type="InterPro" id="IPR027417">
    <property type="entry name" value="P-loop_NTPase"/>
</dbReference>
<dbReference type="SUPFAM" id="SSF52540">
    <property type="entry name" value="P-loop containing nucleoside triphosphate hydrolases"/>
    <property type="match status" value="1"/>
</dbReference>
<proteinExistence type="inferred from homology"/>
<keyword evidence="8" id="KW-1185">Reference proteome</keyword>
<evidence type="ECO:0000259" key="6">
    <source>
        <dbReference type="PROSITE" id="PS51643"/>
    </source>
</evidence>
<comment type="similarity">
    <text evidence="2">In the central section; belongs to the CRISPR-associated helicase Cas3 family.</text>
</comment>
<dbReference type="GO" id="GO:0016787">
    <property type="term" value="F:hydrolase activity"/>
    <property type="evidence" value="ECO:0007669"/>
    <property type="project" value="UniProtKB-KW"/>
</dbReference>
<evidence type="ECO:0000256" key="3">
    <source>
        <dbReference type="ARBA" id="ARBA00022723"/>
    </source>
</evidence>
<dbReference type="GO" id="GO:0051607">
    <property type="term" value="P:defense response to virus"/>
    <property type="evidence" value="ECO:0007669"/>
    <property type="project" value="UniProtKB-KW"/>
</dbReference>
<keyword evidence="5" id="KW-0051">Antiviral defense</keyword>
<evidence type="ECO:0000256" key="4">
    <source>
        <dbReference type="ARBA" id="ARBA00022801"/>
    </source>
</evidence>
<keyword evidence="3" id="KW-0479">Metal-binding</keyword>
<dbReference type="PROSITE" id="PS51643">
    <property type="entry name" value="HD_CAS3"/>
    <property type="match status" value="1"/>
</dbReference>
<dbReference type="GO" id="GO:0004519">
    <property type="term" value="F:endonuclease activity"/>
    <property type="evidence" value="ECO:0007669"/>
    <property type="project" value="UniProtKB-KW"/>
</dbReference>
<evidence type="ECO:0000313" key="7">
    <source>
        <dbReference type="EMBL" id="ROO84456.1"/>
    </source>
</evidence>
<dbReference type="Pfam" id="PF18019">
    <property type="entry name" value="Cas3_HD"/>
    <property type="match status" value="1"/>
</dbReference>
<sequence>MSFWAGLHDIGKVSPSFQVKVTELFRKMVDESPEYGSDEAVPSLGHHEVTHWSLVQILRDFGYKSGSSPLRDVGHQVAQILGGHHARFCAPISQGKDWKEPLGRTGVGAGRWDEERRRHAGLLRRLTGAEEGLDEHLPPSLVVLALGVIVVADWLVSQTTFIEPRLPGEGWRATEEEVQAHWERALADAPQLIAEAGIGAAEFLDLPFSSLFGFEPNKLQLSLVERLPAMVDGAGMLLVTAPPGDGKTEAALYSAGVLGRASRATGLGFCLPTMATTDAMHRRVQTYLQKAFAGSPALTKVHSMAWPSRDGAADAAASAAEAPAVASDREASEEATKWLHTGQRGLLAPISTSQFNQMVAGVLHQSSTCCIPISMDLPQPLSTHNGRYGLADEDEAAAVGAGLADALGEGGDEGFRGGDREASLDLCAGDAQALVWCGAGDLWEEAEREPFDVGGCSDADNAVGGYGGFSDRLQSA</sequence>
<name>A0A3N1CT26_9ACTN</name>
<dbReference type="NCBIfam" id="TIGR01596">
    <property type="entry name" value="cas3_HD"/>
    <property type="match status" value="1"/>
</dbReference>
<evidence type="ECO:0000256" key="1">
    <source>
        <dbReference type="ARBA" id="ARBA00006847"/>
    </source>
</evidence>
<organism evidence="7 8">
    <name type="scientific">Actinocorallia herbida</name>
    <dbReference type="NCBI Taxonomy" id="58109"/>
    <lineage>
        <taxon>Bacteria</taxon>
        <taxon>Bacillati</taxon>
        <taxon>Actinomycetota</taxon>
        <taxon>Actinomycetes</taxon>
        <taxon>Streptosporangiales</taxon>
        <taxon>Thermomonosporaceae</taxon>
        <taxon>Actinocorallia</taxon>
    </lineage>
</organism>
<dbReference type="AlphaFoldDB" id="A0A3N1CT26"/>
<accession>A0A3N1CT26</accession>
<dbReference type="InterPro" id="IPR006483">
    <property type="entry name" value="CRISPR-assoc_Cas3_HD"/>
</dbReference>
<evidence type="ECO:0000256" key="5">
    <source>
        <dbReference type="ARBA" id="ARBA00023118"/>
    </source>
</evidence>
<dbReference type="InterPro" id="IPR038257">
    <property type="entry name" value="CRISPR-assoc_Cas3_HD_sf"/>
</dbReference>
<dbReference type="CDD" id="cd09641">
    <property type="entry name" value="Cas3''_I"/>
    <property type="match status" value="1"/>
</dbReference>
<dbReference type="Gene3D" id="1.10.3210.30">
    <property type="match status" value="1"/>
</dbReference>
<protein>
    <submittedName>
        <fullName evidence="7">CRISPR-associated endonuclease Cas3-HD</fullName>
    </submittedName>
</protein>
<gene>
    <name evidence="7" type="ORF">EDD29_1980</name>
</gene>
<feature type="domain" description="HD Cas3-type" evidence="6">
    <location>
        <begin position="1"/>
        <end position="155"/>
    </location>
</feature>
<keyword evidence="4" id="KW-0378">Hydrolase</keyword>
<dbReference type="GO" id="GO:0046872">
    <property type="term" value="F:metal ion binding"/>
    <property type="evidence" value="ECO:0007669"/>
    <property type="project" value="UniProtKB-KW"/>
</dbReference>
<evidence type="ECO:0000256" key="2">
    <source>
        <dbReference type="ARBA" id="ARBA00009046"/>
    </source>
</evidence>
<dbReference type="Proteomes" id="UP000272400">
    <property type="component" value="Unassembled WGS sequence"/>
</dbReference>
<evidence type="ECO:0000313" key="8">
    <source>
        <dbReference type="Proteomes" id="UP000272400"/>
    </source>
</evidence>
<dbReference type="EMBL" id="RJKE01000001">
    <property type="protein sequence ID" value="ROO84456.1"/>
    <property type="molecule type" value="Genomic_DNA"/>
</dbReference>
<comment type="similarity">
    <text evidence="1">In the N-terminal section; belongs to the CRISPR-associated nuclease Cas3-HD family.</text>
</comment>
<keyword evidence="7" id="KW-0540">Nuclease</keyword>